<keyword evidence="2" id="KW-0645">Protease</keyword>
<evidence type="ECO:0000256" key="1">
    <source>
        <dbReference type="ARBA" id="ARBA00022612"/>
    </source>
</evidence>
<keyword evidence="1" id="KW-1188">Viral release from host cell</keyword>
<gene>
    <name evidence="5" type="ORF">AWC08_06905</name>
</gene>
<dbReference type="GO" id="GO:0006508">
    <property type="term" value="P:proteolysis"/>
    <property type="evidence" value="ECO:0007669"/>
    <property type="project" value="UniProtKB-KW"/>
</dbReference>
<dbReference type="EMBL" id="LQOY01000237">
    <property type="protein sequence ID" value="ORV68916.1"/>
    <property type="molecule type" value="Genomic_DNA"/>
</dbReference>
<evidence type="ECO:0000256" key="2">
    <source>
        <dbReference type="ARBA" id="ARBA00022670"/>
    </source>
</evidence>
<evidence type="ECO:0000313" key="5">
    <source>
        <dbReference type="EMBL" id="ORV68916.1"/>
    </source>
</evidence>
<keyword evidence="6" id="KW-1185">Reference proteome</keyword>
<dbReference type="GO" id="GO:0008233">
    <property type="term" value="F:peptidase activity"/>
    <property type="evidence" value="ECO:0007669"/>
    <property type="project" value="UniProtKB-KW"/>
</dbReference>
<protein>
    <recommendedName>
        <fullName evidence="4">Prohead serine protease domain-containing protein</fullName>
    </recommendedName>
</protein>
<evidence type="ECO:0000259" key="4">
    <source>
        <dbReference type="Pfam" id="PF04586"/>
    </source>
</evidence>
<feature type="domain" description="Prohead serine protease" evidence="4">
    <location>
        <begin position="51"/>
        <end position="166"/>
    </location>
</feature>
<dbReference type="Proteomes" id="UP000193928">
    <property type="component" value="Unassembled WGS sequence"/>
</dbReference>
<accession>A0A1X1VIP3</accession>
<keyword evidence="3" id="KW-0378">Hydrolase</keyword>
<evidence type="ECO:0000313" key="6">
    <source>
        <dbReference type="Proteomes" id="UP000193928"/>
    </source>
</evidence>
<dbReference type="AlphaFoldDB" id="A0A1X1VIP3"/>
<evidence type="ECO:0000256" key="3">
    <source>
        <dbReference type="ARBA" id="ARBA00022801"/>
    </source>
</evidence>
<dbReference type="Pfam" id="PF04586">
    <property type="entry name" value="Peptidase_S78"/>
    <property type="match status" value="1"/>
</dbReference>
<comment type="caution">
    <text evidence="5">The sequence shown here is derived from an EMBL/GenBank/DDBJ whole genome shotgun (WGS) entry which is preliminary data.</text>
</comment>
<sequence length="210" mass="23651">MVDDRVEDQPKAPVELRSAAVDDIDYAQRMITVIAAPYEQEALVQYRGELWKEIFTRGAFNSIMDKPNRIRANRDHNKTRTVGKIVRFIPGRDEGLIAEVRIAKTDLGDETLALADEDCLSASVGFAVRPSDQMLDRRNQLRRVNAAILDHLAFVEDPAYDGAKVLEVHDNHVSFIDAAGLPRLRTPNLDQELAEMAALSEWSKARLNKQ</sequence>
<dbReference type="InterPro" id="IPR054613">
    <property type="entry name" value="Peptidase_S78_dom"/>
</dbReference>
<organism evidence="5 6">
    <name type="scientific">Mycobacterium gordonae</name>
    <dbReference type="NCBI Taxonomy" id="1778"/>
    <lineage>
        <taxon>Bacteria</taxon>
        <taxon>Bacillati</taxon>
        <taxon>Actinomycetota</taxon>
        <taxon>Actinomycetes</taxon>
        <taxon>Mycobacteriales</taxon>
        <taxon>Mycobacteriaceae</taxon>
        <taxon>Mycobacterium</taxon>
    </lineage>
</organism>
<proteinExistence type="predicted"/>
<reference evidence="5 6" key="1">
    <citation type="submission" date="2016-01" db="EMBL/GenBank/DDBJ databases">
        <title>The new phylogeny of the genus Mycobacterium.</title>
        <authorList>
            <person name="Tarcisio F."/>
            <person name="Conor M."/>
            <person name="Antonella G."/>
            <person name="Elisabetta G."/>
            <person name="Giulia F.S."/>
            <person name="Sara T."/>
            <person name="Anna F."/>
            <person name="Clotilde B."/>
            <person name="Roberto B."/>
            <person name="Veronica D.S."/>
            <person name="Fabio R."/>
            <person name="Monica P."/>
            <person name="Olivier J."/>
            <person name="Enrico T."/>
            <person name="Nicola S."/>
        </authorList>
    </citation>
    <scope>NUCLEOTIDE SEQUENCE [LARGE SCALE GENOMIC DNA]</scope>
    <source>
        <strain evidence="5 6">DSM 44160</strain>
    </source>
</reference>
<name>A0A1X1VIP3_MYCGO</name>